<dbReference type="Proteomes" id="UP000291144">
    <property type="component" value="Unassembled WGS sequence"/>
</dbReference>
<feature type="domain" description="Glyoxalase-like" evidence="1">
    <location>
        <begin position="7"/>
        <end position="114"/>
    </location>
</feature>
<reference evidence="2 3" key="1">
    <citation type="submission" date="2019-02" db="EMBL/GenBank/DDBJ databases">
        <title>Kribbella capetownensis sp. nov. and Kribbella speibonae sp. nov., isolated from soil.</title>
        <authorList>
            <person name="Curtis S.M."/>
            <person name="Norton I."/>
            <person name="Everest G.J."/>
            <person name="Meyers P.R."/>
        </authorList>
    </citation>
    <scope>NUCLEOTIDE SEQUENCE [LARGE SCALE GENOMIC DNA]</scope>
    <source>
        <strain evidence="2 3">NRRL B-24813</strain>
    </source>
</reference>
<feature type="domain" description="Glyoxalase-like" evidence="1">
    <location>
        <begin position="131"/>
        <end position="231"/>
    </location>
</feature>
<evidence type="ECO:0000313" key="3">
    <source>
        <dbReference type="Proteomes" id="UP000291144"/>
    </source>
</evidence>
<gene>
    <name evidence="2" type="ORF">E0H73_38665</name>
</gene>
<sequence length="234" mass="25321">MALRLEAVVFDVADATAVAAFWAGLLDREVRTEPGGAFVPGDKTQVGLRFVTSDTVQVGPRQLHLHLTSTSLEHQQRTVETALRLGGRHIDVGQGPDVNFVVLADPGGNELCVIEPGNNYLAGTGYLGEVTCDGTRDVGLFWRDALGWPLVLDEQEQTAVQSPLGGTKISWDSWGGPPIQPKNARNRQRFDLVTADPAREAERLVSLGATRLADRSDRVEMADPNSNEFGLHTA</sequence>
<dbReference type="PANTHER" id="PTHR35908:SF1">
    <property type="entry name" value="CONSERVED PROTEIN"/>
    <property type="match status" value="1"/>
</dbReference>
<name>A0A4R0K4V8_9ACTN</name>
<dbReference type="RefSeq" id="WP_131365087.1">
    <property type="nucleotide sequence ID" value="NZ_SJKB01000019.1"/>
</dbReference>
<dbReference type="SUPFAM" id="SSF54593">
    <property type="entry name" value="Glyoxalase/Bleomycin resistance protein/Dihydroxybiphenyl dioxygenase"/>
    <property type="match status" value="2"/>
</dbReference>
<keyword evidence="3" id="KW-1185">Reference proteome</keyword>
<dbReference type="Gene3D" id="3.10.180.10">
    <property type="entry name" value="2,3-Dihydroxybiphenyl 1,2-Dioxygenase, domain 1"/>
    <property type="match status" value="2"/>
</dbReference>
<dbReference type="InterPro" id="IPR029068">
    <property type="entry name" value="Glyas_Bleomycin-R_OHBP_Dase"/>
</dbReference>
<protein>
    <submittedName>
        <fullName evidence="2">VOC family protein</fullName>
    </submittedName>
</protein>
<proteinExistence type="predicted"/>
<dbReference type="AlphaFoldDB" id="A0A4R0K4V8"/>
<evidence type="ECO:0000259" key="1">
    <source>
        <dbReference type="Pfam" id="PF18029"/>
    </source>
</evidence>
<dbReference type="InterPro" id="IPR041581">
    <property type="entry name" value="Glyoxalase_6"/>
</dbReference>
<organism evidence="2 3">
    <name type="scientific">Kribbella pittospori</name>
    <dbReference type="NCBI Taxonomy" id="722689"/>
    <lineage>
        <taxon>Bacteria</taxon>
        <taxon>Bacillati</taxon>
        <taxon>Actinomycetota</taxon>
        <taxon>Actinomycetes</taxon>
        <taxon>Propionibacteriales</taxon>
        <taxon>Kribbellaceae</taxon>
        <taxon>Kribbella</taxon>
    </lineage>
</organism>
<evidence type="ECO:0000313" key="2">
    <source>
        <dbReference type="EMBL" id="TCC54380.1"/>
    </source>
</evidence>
<accession>A0A4R0K4V8</accession>
<dbReference type="PANTHER" id="PTHR35908">
    <property type="entry name" value="HYPOTHETICAL FUSION PROTEIN"/>
    <property type="match status" value="1"/>
</dbReference>
<dbReference type="EMBL" id="SJKB01000019">
    <property type="protein sequence ID" value="TCC54380.1"/>
    <property type="molecule type" value="Genomic_DNA"/>
</dbReference>
<dbReference type="OrthoDB" id="3212826at2"/>
<comment type="caution">
    <text evidence="2">The sequence shown here is derived from an EMBL/GenBank/DDBJ whole genome shotgun (WGS) entry which is preliminary data.</text>
</comment>
<dbReference type="Pfam" id="PF18029">
    <property type="entry name" value="Glyoxalase_6"/>
    <property type="match status" value="2"/>
</dbReference>